<reference evidence="2 3" key="1">
    <citation type="submission" date="2017-06" db="EMBL/GenBank/DDBJ databases">
        <title>Ant-infecting Ophiocordyceps genomes reveal a high diversity of potential behavioral manipulation genes and a possible major role for enterotoxins.</title>
        <authorList>
            <person name="De Bekker C."/>
            <person name="Evans H.C."/>
            <person name="Brachmann A."/>
            <person name="Hughes D.P."/>
        </authorList>
    </citation>
    <scope>NUCLEOTIDE SEQUENCE [LARGE SCALE GENOMIC DNA]</scope>
    <source>
        <strain evidence="2 3">Map16</strain>
    </source>
</reference>
<evidence type="ECO:0000313" key="3">
    <source>
        <dbReference type="Proteomes" id="UP000226431"/>
    </source>
</evidence>
<dbReference type="Proteomes" id="UP000226431">
    <property type="component" value="Unassembled WGS sequence"/>
</dbReference>
<feature type="compositionally biased region" description="Polar residues" evidence="1">
    <location>
        <begin position="35"/>
        <end position="48"/>
    </location>
</feature>
<dbReference type="AlphaFoldDB" id="A0A2C5YAS2"/>
<feature type="compositionally biased region" description="Polar residues" evidence="1">
    <location>
        <begin position="80"/>
        <end position="90"/>
    </location>
</feature>
<feature type="compositionally biased region" description="Pro residues" evidence="1">
    <location>
        <begin position="51"/>
        <end position="62"/>
    </location>
</feature>
<feature type="region of interest" description="Disordered" evidence="1">
    <location>
        <begin position="15"/>
        <end position="95"/>
    </location>
</feature>
<dbReference type="STRING" id="2004952.A0A2C5YAS2"/>
<gene>
    <name evidence="2" type="ORF">CDD80_1167</name>
</gene>
<dbReference type="EMBL" id="NJES01001443">
    <property type="protein sequence ID" value="PHH63981.1"/>
    <property type="molecule type" value="Genomic_DNA"/>
</dbReference>
<accession>A0A2C5YAS2</accession>
<organism evidence="2 3">
    <name type="scientific">Ophiocordyceps camponoti-rufipedis</name>
    <dbReference type="NCBI Taxonomy" id="2004952"/>
    <lineage>
        <taxon>Eukaryota</taxon>
        <taxon>Fungi</taxon>
        <taxon>Dikarya</taxon>
        <taxon>Ascomycota</taxon>
        <taxon>Pezizomycotina</taxon>
        <taxon>Sordariomycetes</taxon>
        <taxon>Hypocreomycetidae</taxon>
        <taxon>Hypocreales</taxon>
        <taxon>Ophiocordycipitaceae</taxon>
        <taxon>Ophiocordyceps</taxon>
    </lineage>
</organism>
<evidence type="ECO:0000313" key="2">
    <source>
        <dbReference type="EMBL" id="PHH63981.1"/>
    </source>
</evidence>
<proteinExistence type="predicted"/>
<evidence type="ECO:0000256" key="1">
    <source>
        <dbReference type="SAM" id="MobiDB-lite"/>
    </source>
</evidence>
<protein>
    <submittedName>
        <fullName evidence="2">Uncharacterized protein</fullName>
    </submittedName>
</protein>
<sequence length="172" mass="18799">MTIPLILKIGVTDRPGESIVHLHQSESKGPHSPIKPQTRSLNRAPKSNPQDPHPSVTPPSPPSTKQTKTPSQNHPIRVSPQHQSNSSPSTPIHPAAAPSAFDMACPTRLLLVRALIHVSAETGLDEKPLKKRGVIVLHPQPTDDNNDPLNWSWKWKLSHFLLLTIGISLTNA</sequence>
<feature type="compositionally biased region" description="Low complexity" evidence="1">
    <location>
        <begin position="63"/>
        <end position="72"/>
    </location>
</feature>
<dbReference type="OrthoDB" id="5215911at2759"/>
<name>A0A2C5YAS2_9HYPO</name>
<comment type="caution">
    <text evidence="2">The sequence shown here is derived from an EMBL/GenBank/DDBJ whole genome shotgun (WGS) entry which is preliminary data.</text>
</comment>
<keyword evidence="3" id="KW-1185">Reference proteome</keyword>